<dbReference type="AlphaFoldDB" id="A0A7K8ES41"/>
<proteinExistence type="predicted"/>
<gene>
    <name evidence="1" type="primary">Erv31_3</name>
    <name evidence="1" type="ORF">LEUROT_R14988</name>
</gene>
<keyword evidence="2" id="KW-1185">Reference proteome</keyword>
<protein>
    <submittedName>
        <fullName evidence="1">ENR1 protein</fullName>
    </submittedName>
</protein>
<comment type="caution">
    <text evidence="1">The sequence shown here is derived from an EMBL/GenBank/DDBJ whole genome shotgun (WGS) entry which is preliminary data.</text>
</comment>
<accession>A0A7K8ES41</accession>
<dbReference type="EMBL" id="VZTC01009624">
    <property type="protein sequence ID" value="NXB54068.1"/>
    <property type="molecule type" value="Genomic_DNA"/>
</dbReference>
<evidence type="ECO:0000313" key="1">
    <source>
        <dbReference type="EMBL" id="NXB54068.1"/>
    </source>
</evidence>
<name>A0A7K8ES41_LEURO</name>
<evidence type="ECO:0000313" key="2">
    <source>
        <dbReference type="Proteomes" id="UP000522331"/>
    </source>
</evidence>
<organism evidence="1 2">
    <name type="scientific">Leucopsar rothschildi</name>
    <name type="common">Bali myna</name>
    <name type="synonym">Rothschild's mynah</name>
    <dbReference type="NCBI Taxonomy" id="127929"/>
    <lineage>
        <taxon>Eukaryota</taxon>
        <taxon>Metazoa</taxon>
        <taxon>Chordata</taxon>
        <taxon>Craniata</taxon>
        <taxon>Vertebrata</taxon>
        <taxon>Euteleostomi</taxon>
        <taxon>Archelosauria</taxon>
        <taxon>Archosauria</taxon>
        <taxon>Dinosauria</taxon>
        <taxon>Saurischia</taxon>
        <taxon>Theropoda</taxon>
        <taxon>Coelurosauria</taxon>
        <taxon>Aves</taxon>
        <taxon>Neognathae</taxon>
        <taxon>Neoaves</taxon>
        <taxon>Telluraves</taxon>
        <taxon>Australaves</taxon>
        <taxon>Passeriformes</taxon>
        <taxon>Sturnidae</taxon>
        <taxon>Leucopsar</taxon>
    </lineage>
</organism>
<dbReference type="Proteomes" id="UP000522331">
    <property type="component" value="Unassembled WGS sequence"/>
</dbReference>
<sequence length="88" mass="10531">NNFTGLCWYNKNRTNPYEEVKSVSIYWQQPESVKLSWKAPDRIFWICRKRAYNTIPKRWRRTCILGIIQPAFFTLPKEKGNRVLGVPL</sequence>
<reference evidence="1 2" key="1">
    <citation type="submission" date="2019-09" db="EMBL/GenBank/DDBJ databases">
        <title>Bird 10,000 Genomes (B10K) Project - Family phase.</title>
        <authorList>
            <person name="Zhang G."/>
        </authorList>
    </citation>
    <scope>NUCLEOTIDE SEQUENCE [LARGE SCALE GENOMIC DNA]</scope>
    <source>
        <strain evidence="1">B10K-DU-002-02</strain>
        <tissue evidence="1">Muscle</tissue>
    </source>
</reference>
<feature type="non-terminal residue" evidence="1">
    <location>
        <position position="1"/>
    </location>
</feature>
<feature type="non-terminal residue" evidence="1">
    <location>
        <position position="88"/>
    </location>
</feature>